<dbReference type="PANTHER" id="PTHR30472:SF1">
    <property type="entry name" value="FE(3+) DICITRATE TRANSPORT SYSTEM PERMEASE PROTEIN FECC-RELATED"/>
    <property type="match status" value="1"/>
</dbReference>
<protein>
    <submittedName>
        <fullName evidence="9">Iron ABC transporter permease</fullName>
    </submittedName>
</protein>
<keyword evidence="3" id="KW-0813">Transport</keyword>
<feature type="transmembrane region" description="Helical" evidence="8">
    <location>
        <begin position="60"/>
        <end position="79"/>
    </location>
</feature>
<dbReference type="OrthoDB" id="9811975at2"/>
<dbReference type="RefSeq" id="WP_046138494.1">
    <property type="nucleotide sequence ID" value="NZ_LANJ01000011.1"/>
</dbReference>
<feature type="transmembrane region" description="Helical" evidence="8">
    <location>
        <begin position="236"/>
        <end position="262"/>
    </location>
</feature>
<dbReference type="SUPFAM" id="SSF81345">
    <property type="entry name" value="ABC transporter involved in vitamin B12 uptake, BtuC"/>
    <property type="match status" value="1"/>
</dbReference>
<evidence type="ECO:0000256" key="2">
    <source>
        <dbReference type="ARBA" id="ARBA00007935"/>
    </source>
</evidence>
<dbReference type="Gene3D" id="1.10.3470.10">
    <property type="entry name" value="ABC transporter involved in vitamin B12 uptake, BtuC"/>
    <property type="match status" value="1"/>
</dbReference>
<evidence type="ECO:0000256" key="7">
    <source>
        <dbReference type="ARBA" id="ARBA00023136"/>
    </source>
</evidence>
<keyword evidence="4" id="KW-1003">Cell membrane</keyword>
<feature type="transmembrane region" description="Helical" evidence="8">
    <location>
        <begin position="117"/>
        <end position="134"/>
    </location>
</feature>
<dbReference type="FunFam" id="1.10.3470.10:FF:000001">
    <property type="entry name" value="Vitamin B12 ABC transporter permease BtuC"/>
    <property type="match status" value="1"/>
</dbReference>
<dbReference type="GO" id="GO:0033214">
    <property type="term" value="P:siderophore-iron import into cell"/>
    <property type="evidence" value="ECO:0007669"/>
    <property type="project" value="TreeGrafter"/>
</dbReference>
<evidence type="ECO:0000313" key="9">
    <source>
        <dbReference type="EMBL" id="KKC39277.1"/>
    </source>
</evidence>
<accession>A0A0F5QE64</accession>
<feature type="transmembrane region" description="Helical" evidence="8">
    <location>
        <begin position="189"/>
        <end position="215"/>
    </location>
</feature>
<dbReference type="Proteomes" id="UP000033411">
    <property type="component" value="Unassembled WGS sequence"/>
</dbReference>
<dbReference type="AlphaFoldDB" id="A0A0F5QE64"/>
<sequence>MHLRPTWLFALILALLFAAAVGNLMVGAAGFSVEQSLRALFLPDTSVETALIWEVRLPRVLLAVLVGANLAVAGVLIQTLTRNPLASPQTFGINGGAALAIVVAVIAVPGLSGGSTVVPAFVGAAVIGMIMWILSLSNAITPLKLALAGIALQLVLAAMVQAVLIANNASADIVYWLAGSVTTAQWSKVWTILPFSLVGIVVAIAGGHHFGLLALDTSTGMSLGQNARRTGGLASALIVILAGSSVAVAGPIGFVGLMVPHIVRTLVGEEQRTVLILSVAAGPLLLVAADLGGKLVAYPAELPVGIITAILGAPAFLPITWRNRNQ</sequence>
<dbReference type="InterPro" id="IPR037294">
    <property type="entry name" value="ABC_BtuC-like"/>
</dbReference>
<dbReference type="PATRIC" id="fig|1293439.3.peg.229"/>
<name>A0A0F5QE64_9HYPH</name>
<dbReference type="EMBL" id="LANJ01000011">
    <property type="protein sequence ID" value="KKC39277.1"/>
    <property type="molecule type" value="Genomic_DNA"/>
</dbReference>
<evidence type="ECO:0000256" key="6">
    <source>
        <dbReference type="ARBA" id="ARBA00022989"/>
    </source>
</evidence>
<evidence type="ECO:0000256" key="4">
    <source>
        <dbReference type="ARBA" id="ARBA00022475"/>
    </source>
</evidence>
<reference evidence="9 10" key="1">
    <citation type="submission" date="2015-03" db="EMBL/GenBank/DDBJ databases">
        <authorList>
            <person name="Lepp D."/>
            <person name="Hassan Y.I."/>
            <person name="Li X.-Z."/>
            <person name="Zhou T."/>
        </authorList>
    </citation>
    <scope>NUCLEOTIDE SEQUENCE [LARGE SCALE GENOMIC DNA]</scope>
    <source>
        <strain evidence="9 10">E84</strain>
    </source>
</reference>
<comment type="caution">
    <text evidence="9">The sequence shown here is derived from an EMBL/GenBank/DDBJ whole genome shotgun (WGS) entry which is preliminary data.</text>
</comment>
<dbReference type="CDD" id="cd06550">
    <property type="entry name" value="TM_ABC_iron-siderophores_like"/>
    <property type="match status" value="1"/>
</dbReference>
<feature type="transmembrane region" description="Helical" evidence="8">
    <location>
        <begin position="304"/>
        <end position="321"/>
    </location>
</feature>
<evidence type="ECO:0000256" key="1">
    <source>
        <dbReference type="ARBA" id="ARBA00004651"/>
    </source>
</evidence>
<keyword evidence="6 8" id="KW-1133">Transmembrane helix</keyword>
<comment type="similarity">
    <text evidence="2">Belongs to the binding-protein-dependent transport system permease family. FecCD subfamily.</text>
</comment>
<organism evidence="9 10">
    <name type="scientific">Devosia epidermidihirudinis</name>
    <dbReference type="NCBI Taxonomy" id="1293439"/>
    <lineage>
        <taxon>Bacteria</taxon>
        <taxon>Pseudomonadati</taxon>
        <taxon>Pseudomonadota</taxon>
        <taxon>Alphaproteobacteria</taxon>
        <taxon>Hyphomicrobiales</taxon>
        <taxon>Devosiaceae</taxon>
        <taxon>Devosia</taxon>
    </lineage>
</organism>
<comment type="subcellular location">
    <subcellularLocation>
        <location evidence="1">Cell membrane</location>
        <topology evidence="1">Multi-pass membrane protein</topology>
    </subcellularLocation>
</comment>
<keyword evidence="10" id="KW-1185">Reference proteome</keyword>
<feature type="transmembrane region" description="Helical" evidence="8">
    <location>
        <begin position="91"/>
        <end position="111"/>
    </location>
</feature>
<dbReference type="PANTHER" id="PTHR30472">
    <property type="entry name" value="FERRIC ENTEROBACTIN TRANSPORT SYSTEM PERMEASE PROTEIN"/>
    <property type="match status" value="1"/>
</dbReference>
<proteinExistence type="inferred from homology"/>
<keyword evidence="5 8" id="KW-0812">Transmembrane</keyword>
<evidence type="ECO:0000313" key="10">
    <source>
        <dbReference type="Proteomes" id="UP000033411"/>
    </source>
</evidence>
<evidence type="ECO:0000256" key="5">
    <source>
        <dbReference type="ARBA" id="ARBA00022692"/>
    </source>
</evidence>
<feature type="transmembrane region" description="Helical" evidence="8">
    <location>
        <begin position="146"/>
        <end position="169"/>
    </location>
</feature>
<keyword evidence="7 8" id="KW-0472">Membrane</keyword>
<dbReference type="Pfam" id="PF01032">
    <property type="entry name" value="FecCD"/>
    <property type="match status" value="1"/>
</dbReference>
<evidence type="ECO:0000256" key="8">
    <source>
        <dbReference type="SAM" id="Phobius"/>
    </source>
</evidence>
<evidence type="ECO:0000256" key="3">
    <source>
        <dbReference type="ARBA" id="ARBA00022448"/>
    </source>
</evidence>
<dbReference type="GO" id="GO:0022857">
    <property type="term" value="F:transmembrane transporter activity"/>
    <property type="evidence" value="ECO:0007669"/>
    <property type="project" value="InterPro"/>
</dbReference>
<gene>
    <name evidence="9" type="ORF">WH87_03365</name>
</gene>
<dbReference type="GO" id="GO:0005886">
    <property type="term" value="C:plasma membrane"/>
    <property type="evidence" value="ECO:0007669"/>
    <property type="project" value="UniProtKB-SubCell"/>
</dbReference>
<dbReference type="STRING" id="1293439.WH87_03365"/>
<dbReference type="InterPro" id="IPR000522">
    <property type="entry name" value="ABC_transptr_permease_BtuC"/>
</dbReference>